<dbReference type="RefSeq" id="WP_176070583.1">
    <property type="nucleotide sequence ID" value="NZ_JABWMJ010000009.1"/>
</dbReference>
<dbReference type="SUPFAM" id="SSF52540">
    <property type="entry name" value="P-loop containing nucleoside triphosphate hydrolases"/>
    <property type="match status" value="1"/>
</dbReference>
<evidence type="ECO:0000259" key="1">
    <source>
        <dbReference type="Pfam" id="PF12705"/>
    </source>
</evidence>
<dbReference type="AlphaFoldDB" id="A0A7Y6NQZ7"/>
<reference evidence="2 3" key="1">
    <citation type="submission" date="2020-06" db="EMBL/GenBank/DDBJ databases">
        <title>Schlegella sp. ID0723 isolated from air conditioner.</title>
        <authorList>
            <person name="Kim D.Y."/>
            <person name="Kim D.-U."/>
        </authorList>
    </citation>
    <scope>NUCLEOTIDE SEQUENCE [LARGE SCALE GENOMIC DNA]</scope>
    <source>
        <strain evidence="2 3">ID0723</strain>
    </source>
</reference>
<dbReference type="EMBL" id="JABWMJ010000009">
    <property type="protein sequence ID" value="NUZ07737.1"/>
    <property type="molecule type" value="Genomic_DNA"/>
</dbReference>
<dbReference type="InterPro" id="IPR027417">
    <property type="entry name" value="P-loop_NTPase"/>
</dbReference>
<organism evidence="2 3">
    <name type="scientific">Piscinibacter koreensis</name>
    <dbReference type="NCBI Taxonomy" id="2742824"/>
    <lineage>
        <taxon>Bacteria</taxon>
        <taxon>Pseudomonadati</taxon>
        <taxon>Pseudomonadota</taxon>
        <taxon>Betaproteobacteria</taxon>
        <taxon>Burkholderiales</taxon>
        <taxon>Sphaerotilaceae</taxon>
        <taxon>Piscinibacter</taxon>
    </lineage>
</organism>
<accession>A0A7Y6NQZ7</accession>
<protein>
    <submittedName>
        <fullName evidence="2">PD-(D/E)XK nuclease family protein</fullName>
    </submittedName>
</protein>
<dbReference type="Proteomes" id="UP000529637">
    <property type="component" value="Unassembled WGS sequence"/>
</dbReference>
<dbReference type="Pfam" id="PF12705">
    <property type="entry name" value="PDDEXK_1"/>
    <property type="match status" value="1"/>
</dbReference>
<proteinExistence type="predicted"/>
<dbReference type="InterPro" id="IPR038726">
    <property type="entry name" value="PDDEXK_AddAB-type"/>
</dbReference>
<dbReference type="InterPro" id="IPR011604">
    <property type="entry name" value="PDDEXK-like_dom_sf"/>
</dbReference>
<evidence type="ECO:0000313" key="3">
    <source>
        <dbReference type="Proteomes" id="UP000529637"/>
    </source>
</evidence>
<sequence>MTLIALRRVDGGAPDPWPAIVESAAGWLAETGADARDAIVLVPFAQHLPLARRAWAARGGWMPRIETTQSLARALAPPPAAGELGITFDAAIDRLTARRLLRGVQRTAALRRDPRAFEQAGAAVVATAHAFARAVAALPAAERAANRERGRELLGGAAGPGQTERVLAQVAFEWAAAADAAATDLLFDLAPSAWIAVEAGGAAALTANLLRAAAGARPCLRIVTDPDPEQPFAGTVHTGRVALAECDDFEDEAVRSAAHVIQHLNEGRTPVALIAQDRLLTRRVRALLARQRVPLADETGWRLSTTRAGASVATLLRAARWNASVDDWLDWLKPTVVAWPGLERSVRALDELEAALRRNGWVAPAAVDAAKLDAAAAALHEAAAAILAALRAAPRLSLRGWLAALKQALVACGSWQLLSDDDAGRQLLAAVPIDDPERIGAGVLDESMSLDDFSRWIDATLEDASFVPAADADAQVVVTPLERAMLRPFGAIVLPGADEKRLGAAPAPHPLLSDAVALELGLATAEQRRQAEVLAFAQILRVPALTLLRRRDDGGEPLAPSPLIERLGLALAAAGRTLEEAADPTHAETVEPAPVARPQPRAPALLPLRLSATATDALRTCPYRFFTLQMLQLADADELDDEVEKRDYGNWLHDVLRRFHAERGAGASVADDTRRLHEVARVVEREMGLDAAAFLPFAASFARLVPRYVRWLHERDAAGAEWQQGEVELTVRPPAWGGVEMRGVVDRIDRLADGTTELIDYKTTSPKTLRERTGAGRRFEDTQLAFYAALAGGQHDEAPPLRAIYLAVDSGEDVQEALHADVATSARAVVEGVGAELERIRAGAPLPALGRGTACEYCSARGICRRDDWPAEALVA</sequence>
<gene>
    <name evidence="2" type="ORF">HQN59_18400</name>
</gene>
<evidence type="ECO:0000313" key="2">
    <source>
        <dbReference type="EMBL" id="NUZ07737.1"/>
    </source>
</evidence>
<feature type="domain" description="PD-(D/E)XK endonuclease-like" evidence="1">
    <location>
        <begin position="609"/>
        <end position="865"/>
    </location>
</feature>
<keyword evidence="3" id="KW-1185">Reference proteome</keyword>
<dbReference type="Gene3D" id="3.90.320.10">
    <property type="match status" value="1"/>
</dbReference>
<name>A0A7Y6NQZ7_9BURK</name>
<comment type="caution">
    <text evidence="2">The sequence shown here is derived from an EMBL/GenBank/DDBJ whole genome shotgun (WGS) entry which is preliminary data.</text>
</comment>